<dbReference type="EMBL" id="FNWO01000008">
    <property type="protein sequence ID" value="SEH41499.1"/>
    <property type="molecule type" value="Genomic_DNA"/>
</dbReference>
<evidence type="ECO:0000313" key="6">
    <source>
        <dbReference type="Proteomes" id="UP000182983"/>
    </source>
</evidence>
<dbReference type="NCBIfam" id="TIGR01730">
    <property type="entry name" value="RND_mfp"/>
    <property type="match status" value="1"/>
</dbReference>
<keyword evidence="6" id="KW-1185">Reference proteome</keyword>
<dbReference type="Gene3D" id="2.40.50.100">
    <property type="match status" value="1"/>
</dbReference>
<dbReference type="GO" id="GO:1990281">
    <property type="term" value="C:efflux pump complex"/>
    <property type="evidence" value="ECO:0007669"/>
    <property type="project" value="TreeGrafter"/>
</dbReference>
<evidence type="ECO:0000256" key="2">
    <source>
        <dbReference type="SAM" id="Coils"/>
    </source>
</evidence>
<dbReference type="Gene3D" id="1.10.287.470">
    <property type="entry name" value="Helix hairpin bin"/>
    <property type="match status" value="1"/>
</dbReference>
<dbReference type="PANTHER" id="PTHR30469:SF15">
    <property type="entry name" value="HLYD FAMILY OF SECRETION PROTEINS"/>
    <property type="match status" value="1"/>
</dbReference>
<dbReference type="AlphaFoldDB" id="A0A1H6HZP8"/>
<dbReference type="InterPro" id="IPR058637">
    <property type="entry name" value="YknX-like_C"/>
</dbReference>
<protein>
    <submittedName>
        <fullName evidence="5">RND family efflux transporter, MFP subunit</fullName>
    </submittedName>
</protein>
<organism evidence="5 6">
    <name type="scientific">Magnetospirillum fulvum</name>
    <name type="common">Rhodospirillum fulvum</name>
    <dbReference type="NCBI Taxonomy" id="1082"/>
    <lineage>
        <taxon>Bacteria</taxon>
        <taxon>Pseudomonadati</taxon>
        <taxon>Pseudomonadota</taxon>
        <taxon>Alphaproteobacteria</taxon>
        <taxon>Rhodospirillales</taxon>
        <taxon>Rhodospirillaceae</taxon>
        <taxon>Magnetospirillum</taxon>
    </lineage>
</organism>
<keyword evidence="2" id="KW-0175">Coiled coil</keyword>
<name>A0A1H6HZP8_MAGFU</name>
<dbReference type="PANTHER" id="PTHR30469">
    <property type="entry name" value="MULTIDRUG RESISTANCE PROTEIN MDTA"/>
    <property type="match status" value="1"/>
</dbReference>
<reference evidence="6" key="1">
    <citation type="submission" date="2016-10" db="EMBL/GenBank/DDBJ databases">
        <authorList>
            <person name="Varghese N."/>
            <person name="Submissions S."/>
        </authorList>
    </citation>
    <scope>NUCLEOTIDE SEQUENCE [LARGE SCALE GENOMIC DNA]</scope>
    <source>
        <strain evidence="6">DSM 13234</strain>
    </source>
</reference>
<comment type="similarity">
    <text evidence="1">Belongs to the membrane fusion protein (MFP) (TC 8.A.1) family.</text>
</comment>
<dbReference type="SUPFAM" id="SSF111369">
    <property type="entry name" value="HlyD-like secretion proteins"/>
    <property type="match status" value="1"/>
</dbReference>
<evidence type="ECO:0000313" key="5">
    <source>
        <dbReference type="EMBL" id="SEH41499.1"/>
    </source>
</evidence>
<gene>
    <name evidence="5" type="ORF">SAMN04244559_02212</name>
</gene>
<dbReference type="Proteomes" id="UP000182983">
    <property type="component" value="Unassembled WGS sequence"/>
</dbReference>
<feature type="signal peptide" evidence="3">
    <location>
        <begin position="1"/>
        <end position="22"/>
    </location>
</feature>
<evidence type="ECO:0000256" key="3">
    <source>
        <dbReference type="SAM" id="SignalP"/>
    </source>
</evidence>
<keyword evidence="3" id="KW-0732">Signal</keyword>
<proteinExistence type="inferred from homology"/>
<dbReference type="RefSeq" id="WP_244511145.1">
    <property type="nucleotide sequence ID" value="NZ_FNWO01000008.1"/>
</dbReference>
<feature type="domain" description="YknX-like C-terminal permuted SH3-like" evidence="4">
    <location>
        <begin position="288"/>
        <end position="357"/>
    </location>
</feature>
<dbReference type="Gene3D" id="2.40.420.20">
    <property type="match status" value="1"/>
</dbReference>
<dbReference type="Pfam" id="PF25989">
    <property type="entry name" value="YknX_C"/>
    <property type="match status" value="1"/>
</dbReference>
<dbReference type="Gene3D" id="2.40.30.170">
    <property type="match status" value="1"/>
</dbReference>
<feature type="coiled-coil region" evidence="2">
    <location>
        <begin position="94"/>
        <end position="126"/>
    </location>
</feature>
<evidence type="ECO:0000259" key="4">
    <source>
        <dbReference type="Pfam" id="PF25989"/>
    </source>
</evidence>
<evidence type="ECO:0000256" key="1">
    <source>
        <dbReference type="ARBA" id="ARBA00009477"/>
    </source>
</evidence>
<accession>A0A1H6HZP8</accession>
<feature type="chain" id="PRO_5010249173" evidence="3">
    <location>
        <begin position="23"/>
        <end position="362"/>
    </location>
</feature>
<dbReference type="GO" id="GO:0015562">
    <property type="term" value="F:efflux transmembrane transporter activity"/>
    <property type="evidence" value="ECO:0007669"/>
    <property type="project" value="TreeGrafter"/>
</dbReference>
<dbReference type="InterPro" id="IPR006143">
    <property type="entry name" value="RND_pump_MFP"/>
</dbReference>
<sequence length="362" mass="38150">MSKKILFGIAAAMLIVATGALALRALQAPAEAPRPAVLTVTATSPQRQDWPQLLSASGALVAWQEAVIGAEVGSLRVSELFVDVGSVVTKGQELARLSQDSTRAELRKQEAQVAQYKASLSQAQANAHRARVVKDSGALSEQQVTEYLITEETARATLAAAEADREATRITLAKTVVRAVDDGVITSRSATLGNVVAAGTELFRLLRQNRVEWNAELDAQQLALVRPGQKAHLILPGGTRVDGTVRMAAPSLSASTSRGIVYVALPGGSGATVGSYASGEIELEARSALTVPQSAVVLRDGRAYVFTLNEDNRVARHTVTTARRRDNRVEITEGLAADARVVESGGAFLSDGAIVTVAEARP</sequence>